<dbReference type="GO" id="GO:0003676">
    <property type="term" value="F:nucleic acid binding"/>
    <property type="evidence" value="ECO:0007669"/>
    <property type="project" value="InterPro"/>
</dbReference>
<feature type="region of interest" description="Disordered" evidence="1">
    <location>
        <begin position="609"/>
        <end position="650"/>
    </location>
</feature>
<dbReference type="GO" id="GO:0031251">
    <property type="term" value="C:PAN complex"/>
    <property type="evidence" value="ECO:0007669"/>
    <property type="project" value="TreeGrafter"/>
</dbReference>
<dbReference type="SMART" id="SM00479">
    <property type="entry name" value="EXOIII"/>
    <property type="match status" value="1"/>
</dbReference>
<dbReference type="InterPro" id="IPR036397">
    <property type="entry name" value="RNaseH_sf"/>
</dbReference>
<evidence type="ECO:0000313" key="3">
    <source>
        <dbReference type="EMBL" id="KAA0164841.1"/>
    </source>
</evidence>
<dbReference type="PANTHER" id="PTHR15728:SF0">
    <property type="entry name" value="PAN2-PAN3 DEADENYLATION COMPLEX CATALYTIC SUBUNIT PAN2"/>
    <property type="match status" value="1"/>
</dbReference>
<evidence type="ECO:0000256" key="1">
    <source>
        <dbReference type="SAM" id="MobiDB-lite"/>
    </source>
</evidence>
<evidence type="ECO:0000313" key="4">
    <source>
        <dbReference type="Proteomes" id="UP000325113"/>
    </source>
</evidence>
<dbReference type="InterPro" id="IPR012337">
    <property type="entry name" value="RNaseH-like_sf"/>
</dbReference>
<dbReference type="InterPro" id="IPR013520">
    <property type="entry name" value="Ribonucl_H"/>
</dbReference>
<feature type="domain" description="Exonuclease" evidence="2">
    <location>
        <begin position="352"/>
        <end position="533"/>
    </location>
</feature>
<accession>A0A5A8DLV3</accession>
<feature type="compositionally biased region" description="Low complexity" evidence="1">
    <location>
        <begin position="243"/>
        <end position="264"/>
    </location>
</feature>
<dbReference type="GO" id="GO:0000932">
    <property type="term" value="C:P-body"/>
    <property type="evidence" value="ECO:0007669"/>
    <property type="project" value="TreeGrafter"/>
</dbReference>
<dbReference type="Proteomes" id="UP000325113">
    <property type="component" value="Unassembled WGS sequence"/>
</dbReference>
<dbReference type="GO" id="GO:0000289">
    <property type="term" value="P:nuclear-transcribed mRNA poly(A) tail shortening"/>
    <property type="evidence" value="ECO:0007669"/>
    <property type="project" value="TreeGrafter"/>
</dbReference>
<dbReference type="GO" id="GO:0004535">
    <property type="term" value="F:poly(A)-specific ribonuclease activity"/>
    <property type="evidence" value="ECO:0007669"/>
    <property type="project" value="TreeGrafter"/>
</dbReference>
<sequence>MASPRPECWGTELRLLGDCMAAAEAAAAASRAAAAPAVSPASAVRALRLHKRLADAGLLAPCALAPPARLGRMLEEVVAALAGDVAADAAEKAERAGLAEAAAQARARAASGQWKSLFGCPRTGRAVATDPSGKALARETTSMLTALDLPPLSRCSGHPWSAMPGEAEYGPATAPVWANGGFVSALREAMCAHSSTRAYTDMVGAEAMVTHRTGVAALPPYLVVGMSRFILDAAPAAAAAGTAAGAPTGAPQAPAEGQQQQPAAAAPPAPLPDALRDVVWGGAFWPAGVDLRVGPHRPADGSVPRRGALSQQTTEAGRAALRNASAKPLDPVPHLPPLADQPAVGPLPSEGEVVSLDAEFVAVATEQRVTDAEGNVVVTERARLAPARVSVLRADGSILMDDWILPAEPVVDHLTRFSGVRAADLRPASSPHRLVSERSVALRLRALADAGVVWVGHGLRSDFAVLGLCPPAARVRDTASLFRGMDGRMPRLRALALIALGKDIQGDSAGHSSVEDAEAALQLYRLHEELSAKGPAALRDELARIDAAGAPHAAAARRAAKERERAAAMQRMGSGPAASAATAAAAAAEAAAAAAVSAATATAAAALPSRRVASGPSAVPARRGGPQRWQGADGRHHPGQRRAPPGGMWG</sequence>
<feature type="region of interest" description="Disordered" evidence="1">
    <location>
        <begin position="327"/>
        <end position="346"/>
    </location>
</feature>
<dbReference type="EMBL" id="VLTM01000015">
    <property type="protein sequence ID" value="KAA0164841.1"/>
    <property type="molecule type" value="Genomic_DNA"/>
</dbReference>
<comment type="caution">
    <text evidence="3">The sequence shown here is derived from an EMBL/GenBank/DDBJ whole genome shotgun (WGS) entry which is preliminary data.</text>
</comment>
<dbReference type="SUPFAM" id="SSF53098">
    <property type="entry name" value="Ribonuclease H-like"/>
    <property type="match status" value="1"/>
</dbReference>
<name>A0A5A8DLV3_CAFRO</name>
<dbReference type="PANTHER" id="PTHR15728">
    <property type="entry name" value="DEADENYLATION COMPLEX CATALYTIC SUBUNIT PAN2"/>
    <property type="match status" value="1"/>
</dbReference>
<reference evidence="3 4" key="1">
    <citation type="submission" date="2019-07" db="EMBL/GenBank/DDBJ databases">
        <title>Genomes of Cafeteria roenbergensis.</title>
        <authorList>
            <person name="Fischer M.G."/>
            <person name="Hackl T."/>
            <person name="Roman M."/>
        </authorList>
    </citation>
    <scope>NUCLEOTIDE SEQUENCE [LARGE SCALE GENOMIC DNA]</scope>
    <source>
        <strain evidence="3 4">Cflag</strain>
    </source>
</reference>
<dbReference type="InterPro" id="IPR050785">
    <property type="entry name" value="PAN2-PAN3_catalytic_subunit"/>
</dbReference>
<organism evidence="3 4">
    <name type="scientific">Cafeteria roenbergensis</name>
    <name type="common">Marine flagellate</name>
    <dbReference type="NCBI Taxonomy" id="33653"/>
    <lineage>
        <taxon>Eukaryota</taxon>
        <taxon>Sar</taxon>
        <taxon>Stramenopiles</taxon>
        <taxon>Bigyra</taxon>
        <taxon>Opalozoa</taxon>
        <taxon>Bicosoecida</taxon>
        <taxon>Cafeteriaceae</taxon>
        <taxon>Cafeteria</taxon>
    </lineage>
</organism>
<evidence type="ECO:0000259" key="2">
    <source>
        <dbReference type="SMART" id="SM00479"/>
    </source>
</evidence>
<protein>
    <recommendedName>
        <fullName evidence="2">Exonuclease domain-containing protein</fullName>
    </recommendedName>
</protein>
<dbReference type="Pfam" id="PF00929">
    <property type="entry name" value="RNase_T"/>
    <property type="match status" value="1"/>
</dbReference>
<dbReference type="Gene3D" id="3.30.420.10">
    <property type="entry name" value="Ribonuclease H-like superfamily/Ribonuclease H"/>
    <property type="match status" value="1"/>
</dbReference>
<dbReference type="AlphaFoldDB" id="A0A5A8DLV3"/>
<gene>
    <name evidence="3" type="ORF">FNF31_02164</name>
</gene>
<proteinExistence type="predicted"/>
<feature type="region of interest" description="Disordered" evidence="1">
    <location>
        <begin position="243"/>
        <end position="270"/>
    </location>
</feature>
<feature type="region of interest" description="Disordered" evidence="1">
    <location>
        <begin position="296"/>
        <end position="318"/>
    </location>
</feature>